<feature type="compositionally biased region" description="Low complexity" evidence="1">
    <location>
        <begin position="542"/>
        <end position="553"/>
    </location>
</feature>
<feature type="region of interest" description="Disordered" evidence="1">
    <location>
        <begin position="593"/>
        <end position="699"/>
    </location>
</feature>
<reference evidence="2 3" key="1">
    <citation type="journal article" date="2020" name="Genome Biol. Evol.">
        <title>A new high-quality draft genome assembly of the Chinese cordyceps Ophiocordyceps sinensis.</title>
        <authorList>
            <person name="Shu R."/>
            <person name="Zhang J."/>
            <person name="Meng Q."/>
            <person name="Zhang H."/>
            <person name="Zhou G."/>
            <person name="Li M."/>
            <person name="Wu P."/>
            <person name="Zhao Y."/>
            <person name="Chen C."/>
            <person name="Qin Q."/>
        </authorList>
    </citation>
    <scope>NUCLEOTIDE SEQUENCE [LARGE SCALE GENOMIC DNA]</scope>
    <source>
        <strain evidence="2 3">IOZ07</strain>
    </source>
</reference>
<comment type="caution">
    <text evidence="2">The sequence shown here is derived from an EMBL/GenBank/DDBJ whole genome shotgun (WGS) entry which is preliminary data.</text>
</comment>
<evidence type="ECO:0000256" key="1">
    <source>
        <dbReference type="SAM" id="MobiDB-lite"/>
    </source>
</evidence>
<sequence>MVGSATYTDEEILWILDQVLAKAKPADIQSGFSHLFGRDIGPSQIRYVKNKYGKDPRFNSPLINRRTAASSPYVTTTPRVAAGGVSYYQVPPQSHGHAHPPPRQYPRPGLPQAQGAYYLPRAGVRRPRDDDDDQPGGRPHDAERATKRRREHPPQQPRLMLPTPLRPSEKDEEEQAEEEDQDESHGTSQAPAPAAQEHPSQRARRAHRTPSAAPSSFSTASAVAAAAPPPPTMSLASQSNLSRGNPTPQYYAARAQRAATGERPQPRVPEIQDSTPFSRGPPRATHFEASSSRNVADTGHGRDRAADDEAAPDNGGSQFTSDSSQSIDSTDEEVDSPYQYLPLINLGRQTVAAPSSLGNLAFAYQQPANMGSNAGYTAHNMPYYHQGGLPVSAPNANRFYDLTDVRPTRRVGSSRPHASSSEGAAAYTDAALVGNTRLRSRNLADTGSRAYGNFHAQSGIQNVESSANAGEELVSQGLGGGQDVTNLPNLNRPPGPGFAVRYYNQPSRQQASREPREGRRRARRAGPGSSARAMPPPPLPRSVAQSSQQAAAPSRDREEAQHNVFLPEIWSQEWLEQRYSAAESQGLLDQYLNDPEFGAFPFDHPSPEPAPAQPFQPEPEPYPGGHGQASAVRDNPPVQAAAAPVQRPQEADPPRPLVDAVPTPSVVGRDHDRANDGPGWDIVDAQLPNPVDGENPFAPQDFDFDWATVSPNDLLLQHPDQGQPQPEQILQEAGGEEAALAALLSYDADEAFRQAVYLNEQTPVPFVLTGPFIGGDVSLQAQGAGNAAAAPLALPADAPLFFDPAGPGDVEHLYKPSPSPPKPEAGEGQASGRPSPATGFDGPAAS</sequence>
<feature type="region of interest" description="Disordered" evidence="1">
    <location>
        <begin position="797"/>
        <end position="846"/>
    </location>
</feature>
<name>A0A8H4PTR4_9HYPO</name>
<dbReference type="EMBL" id="JAAVMX010000003">
    <property type="protein sequence ID" value="KAF4510226.1"/>
    <property type="molecule type" value="Genomic_DNA"/>
</dbReference>
<feature type="compositionally biased region" description="Acidic residues" evidence="1">
    <location>
        <begin position="170"/>
        <end position="182"/>
    </location>
</feature>
<dbReference type="AlphaFoldDB" id="A0A8H4PTR4"/>
<feature type="compositionally biased region" description="Low complexity" evidence="1">
    <location>
        <begin position="209"/>
        <end position="226"/>
    </location>
</feature>
<feature type="compositionally biased region" description="Pro residues" evidence="1">
    <location>
        <begin position="99"/>
        <end position="109"/>
    </location>
</feature>
<protein>
    <submittedName>
        <fullName evidence="2">Uncharacterized protein</fullName>
    </submittedName>
</protein>
<feature type="region of interest" description="Disordered" evidence="1">
    <location>
        <begin position="474"/>
        <end position="560"/>
    </location>
</feature>
<keyword evidence="3" id="KW-1185">Reference proteome</keyword>
<organism evidence="2 3">
    <name type="scientific">Ophiocordyceps sinensis</name>
    <dbReference type="NCBI Taxonomy" id="72228"/>
    <lineage>
        <taxon>Eukaryota</taxon>
        <taxon>Fungi</taxon>
        <taxon>Dikarya</taxon>
        <taxon>Ascomycota</taxon>
        <taxon>Pezizomycotina</taxon>
        <taxon>Sordariomycetes</taxon>
        <taxon>Hypocreomycetidae</taxon>
        <taxon>Hypocreales</taxon>
        <taxon>Ophiocordycipitaceae</taxon>
        <taxon>Ophiocordyceps</taxon>
    </lineage>
</organism>
<feature type="compositionally biased region" description="Polar residues" evidence="1">
    <location>
        <begin position="238"/>
        <end position="248"/>
    </location>
</feature>
<evidence type="ECO:0000313" key="2">
    <source>
        <dbReference type="EMBL" id="KAF4510226.1"/>
    </source>
</evidence>
<proteinExistence type="predicted"/>
<dbReference type="OrthoDB" id="4736382at2759"/>
<dbReference type="Proteomes" id="UP000557566">
    <property type="component" value="Unassembled WGS sequence"/>
</dbReference>
<feature type="compositionally biased region" description="Low complexity" evidence="1">
    <location>
        <begin position="317"/>
        <end position="328"/>
    </location>
</feature>
<feature type="region of interest" description="Disordered" evidence="1">
    <location>
        <begin position="87"/>
        <end position="333"/>
    </location>
</feature>
<feature type="compositionally biased region" description="Low complexity" evidence="1">
    <location>
        <begin position="249"/>
        <end position="259"/>
    </location>
</feature>
<gene>
    <name evidence="2" type="ORF">G6O67_002132</name>
</gene>
<feature type="compositionally biased region" description="Low complexity" evidence="1">
    <location>
        <begin position="636"/>
        <end position="648"/>
    </location>
</feature>
<feature type="compositionally biased region" description="Pro residues" evidence="1">
    <location>
        <begin position="607"/>
        <end position="622"/>
    </location>
</feature>
<accession>A0A8H4PTR4</accession>
<evidence type="ECO:0000313" key="3">
    <source>
        <dbReference type="Proteomes" id="UP000557566"/>
    </source>
</evidence>